<evidence type="ECO:0000313" key="3">
    <source>
        <dbReference type="Proteomes" id="UP000019678"/>
    </source>
</evidence>
<evidence type="ECO:0000313" key="2">
    <source>
        <dbReference type="EMBL" id="EYF07218.1"/>
    </source>
</evidence>
<dbReference type="EMBL" id="ASRX01000011">
    <property type="protein sequence ID" value="EYF07218.1"/>
    <property type="molecule type" value="Genomic_DNA"/>
</dbReference>
<feature type="compositionally biased region" description="Basic and acidic residues" evidence="1">
    <location>
        <begin position="234"/>
        <end position="252"/>
    </location>
</feature>
<organism evidence="2 3">
    <name type="scientific">Chondromyces apiculatus DSM 436</name>
    <dbReference type="NCBI Taxonomy" id="1192034"/>
    <lineage>
        <taxon>Bacteria</taxon>
        <taxon>Pseudomonadati</taxon>
        <taxon>Myxococcota</taxon>
        <taxon>Polyangia</taxon>
        <taxon>Polyangiales</taxon>
        <taxon>Polyangiaceae</taxon>
        <taxon>Chondromyces</taxon>
    </lineage>
</organism>
<reference evidence="2 3" key="1">
    <citation type="submission" date="2013-05" db="EMBL/GenBank/DDBJ databases">
        <title>Genome assembly of Chondromyces apiculatus DSM 436.</title>
        <authorList>
            <person name="Sharma G."/>
            <person name="Khatri I."/>
            <person name="Kaur C."/>
            <person name="Mayilraj S."/>
            <person name="Subramanian S."/>
        </authorList>
    </citation>
    <scope>NUCLEOTIDE SEQUENCE [LARGE SCALE GENOMIC DNA]</scope>
    <source>
        <strain evidence="2 3">DSM 436</strain>
    </source>
</reference>
<feature type="region of interest" description="Disordered" evidence="1">
    <location>
        <begin position="234"/>
        <end position="268"/>
    </location>
</feature>
<protein>
    <submittedName>
        <fullName evidence="2">Uncharacterized protein</fullName>
    </submittedName>
</protein>
<dbReference type="OrthoDB" id="5511299at2"/>
<name>A0A017TD52_9BACT</name>
<dbReference type="AlphaFoldDB" id="A0A017TD52"/>
<gene>
    <name evidence="2" type="ORF">CAP_0697</name>
</gene>
<accession>A0A017TD52</accession>
<dbReference type="Proteomes" id="UP000019678">
    <property type="component" value="Unassembled WGS sequence"/>
</dbReference>
<comment type="caution">
    <text evidence="2">The sequence shown here is derived from an EMBL/GenBank/DDBJ whole genome shotgun (WGS) entry which is preliminary data.</text>
</comment>
<proteinExistence type="predicted"/>
<keyword evidence="3" id="KW-1185">Reference proteome</keyword>
<dbReference type="RefSeq" id="WP_044238276.1">
    <property type="nucleotide sequence ID" value="NZ_ASRX01000011.1"/>
</dbReference>
<sequence length="268" mass="29424">MSQLKTIPRPEKLTVARSLHENLLARQSSGPAEPGLDAYIPLLASLISGLSSHVEGKTAASAEHQTLLARAEAADGKVDTLYRHIDSYLAVEGSVQRGELSLGAKALRAAASPDGMALVNARVPEENAYCRRMLETLRNPVNAGILAGIEMPMAWLDRLEEALDESEAAQKELDGVRFDKRKHVGLGRNVEEEWVDVVGRLRSYMDNRAGRYEAVRQTEGEELMDPLDKVLRRMRAEAAARKTRRDKEEKPPAGEPTTPGKTVDAPRA</sequence>
<evidence type="ECO:0000256" key="1">
    <source>
        <dbReference type="SAM" id="MobiDB-lite"/>
    </source>
</evidence>